<dbReference type="InterPro" id="IPR029045">
    <property type="entry name" value="ClpP/crotonase-like_dom_sf"/>
</dbReference>
<protein>
    <recommendedName>
        <fullName evidence="5">Enoyl-CoA hydratase</fullName>
    </recommendedName>
</protein>
<dbReference type="GO" id="GO:0016829">
    <property type="term" value="F:lyase activity"/>
    <property type="evidence" value="ECO:0007669"/>
    <property type="project" value="UniProtKB-KW"/>
</dbReference>
<evidence type="ECO:0008006" key="5">
    <source>
        <dbReference type="Google" id="ProtNLM"/>
    </source>
</evidence>
<keyword evidence="4" id="KW-1185">Reference proteome</keyword>
<dbReference type="STRING" id="94624.Bpet0373"/>
<comment type="similarity">
    <text evidence="1 2">Belongs to the enoyl-CoA hydratase/isomerase family.</text>
</comment>
<sequence>MAHEQELITQVEAGVLWLTLNRPERRNALSPTLYEALLESLACAANDAAVGAVVLTGAGASFCAGGDVARMNRQSQAQAAPAAPAERVAAMRRRTRIVECLHGMPKPTIAMIRGAAVGAGLSLALACDLRYGDSSAKLRTGFANVGLPGDFGGHYFLPRIVGPAKARELYLRSPMLSAAQALELGLLNEVFSPEQLESEVTGIARGLAAGPQPAIAHTKANLNDALVLELAEVLDRECARHVECADSPDHKEAVRAFMEKRAPVFQRPSAAIAGGGKH</sequence>
<dbReference type="AlphaFoldDB" id="A9HY99"/>
<dbReference type="Pfam" id="PF00378">
    <property type="entry name" value="ECH_1"/>
    <property type="match status" value="1"/>
</dbReference>
<evidence type="ECO:0000256" key="2">
    <source>
        <dbReference type="RuleBase" id="RU003707"/>
    </source>
</evidence>
<accession>A9HY99</accession>
<dbReference type="Gene3D" id="3.90.226.10">
    <property type="entry name" value="2-enoyl-CoA Hydratase, Chain A, domain 1"/>
    <property type="match status" value="1"/>
</dbReference>
<dbReference type="PANTHER" id="PTHR43459">
    <property type="entry name" value="ENOYL-COA HYDRATASE"/>
    <property type="match status" value="1"/>
</dbReference>
<dbReference type="Gene3D" id="1.10.12.10">
    <property type="entry name" value="Lyase 2-enoyl-coa Hydratase, Chain A, domain 2"/>
    <property type="match status" value="1"/>
</dbReference>
<dbReference type="InterPro" id="IPR014748">
    <property type="entry name" value="Enoyl-CoA_hydra_C"/>
</dbReference>
<proteinExistence type="inferred from homology"/>
<name>A9HY99_BORPD</name>
<dbReference type="KEGG" id="bpt:Bpet0373"/>
<dbReference type="CDD" id="cd06558">
    <property type="entry name" value="crotonase-like"/>
    <property type="match status" value="1"/>
</dbReference>
<organism evidence="3 4">
    <name type="scientific">Bordetella petrii (strain ATCC BAA-461 / DSM 12804 / CCUG 43448 / CIP 107267 / Se-1111R)</name>
    <dbReference type="NCBI Taxonomy" id="340100"/>
    <lineage>
        <taxon>Bacteria</taxon>
        <taxon>Pseudomonadati</taxon>
        <taxon>Pseudomonadota</taxon>
        <taxon>Betaproteobacteria</taxon>
        <taxon>Burkholderiales</taxon>
        <taxon>Alcaligenaceae</taxon>
        <taxon>Bordetella</taxon>
    </lineage>
</organism>
<dbReference type="SUPFAM" id="SSF52096">
    <property type="entry name" value="ClpP/crotonase"/>
    <property type="match status" value="1"/>
</dbReference>
<evidence type="ECO:0000256" key="1">
    <source>
        <dbReference type="ARBA" id="ARBA00005254"/>
    </source>
</evidence>
<dbReference type="eggNOG" id="COG1024">
    <property type="taxonomic scope" value="Bacteria"/>
</dbReference>
<keyword evidence="3" id="KW-0456">Lyase</keyword>
<gene>
    <name evidence="3" type="ordered locus">Bpet0373</name>
</gene>
<dbReference type="EMBL" id="AM902716">
    <property type="protein sequence ID" value="CAP40705.1"/>
    <property type="molecule type" value="Genomic_DNA"/>
</dbReference>
<dbReference type="InterPro" id="IPR018376">
    <property type="entry name" value="Enoyl-CoA_hyd/isom_CS"/>
</dbReference>
<dbReference type="InterPro" id="IPR001753">
    <property type="entry name" value="Enoyl-CoA_hydra/iso"/>
</dbReference>
<dbReference type="PROSITE" id="PS00166">
    <property type="entry name" value="ENOYL_COA_HYDRATASE"/>
    <property type="match status" value="1"/>
</dbReference>
<evidence type="ECO:0000313" key="4">
    <source>
        <dbReference type="Proteomes" id="UP000001225"/>
    </source>
</evidence>
<evidence type="ECO:0000313" key="3">
    <source>
        <dbReference type="EMBL" id="CAP40705.1"/>
    </source>
</evidence>
<reference evidence="3 4" key="1">
    <citation type="journal article" date="2008" name="BMC Genomics">
        <title>The missing link: Bordetella petrii is endowed with both the metabolic versatility of environmental bacteria and virulence traits of pathogenic Bordetellae.</title>
        <authorList>
            <person name="Gross R."/>
            <person name="Guzman C.A."/>
            <person name="Sebaihia M."/>
            <person name="Martins Dos Santos V.A."/>
            <person name="Pieper D.H."/>
            <person name="Koebnik R."/>
            <person name="Lechner M."/>
            <person name="Bartels D."/>
            <person name="Buhrmester J."/>
            <person name="Choudhuri J.V."/>
            <person name="Ebensen T."/>
            <person name="Gaigalat L."/>
            <person name="Herrmann S."/>
            <person name="Khachane A.N."/>
            <person name="Larisch C."/>
            <person name="Link S."/>
            <person name="Linke B."/>
            <person name="Meyer F."/>
            <person name="Mormann S."/>
            <person name="Nakunst D."/>
            <person name="Rueckert C."/>
            <person name="Schneiker-Bekel S."/>
            <person name="Schulze K."/>
            <person name="Vorhoelter F.J."/>
            <person name="Yevsa T."/>
            <person name="Engle J.T."/>
            <person name="Goldman W.E."/>
            <person name="Puehler A."/>
            <person name="Goebel U.B."/>
            <person name="Goesmann A."/>
            <person name="Bloecker H."/>
            <person name="Kaiser O."/>
            <person name="Martinez-Arias R."/>
        </authorList>
    </citation>
    <scope>NUCLEOTIDE SEQUENCE [LARGE SCALE GENOMIC DNA]</scope>
    <source>
        <strain evidence="4">ATCC BAA-461 / DSM 12804 / CCUG 43448 / CIP 107267 / Se-1111R</strain>
    </source>
</reference>
<dbReference type="Proteomes" id="UP000001225">
    <property type="component" value="Chromosome"/>
</dbReference>
<dbReference type="PANTHER" id="PTHR43459:SF1">
    <property type="entry name" value="EG:BACN32G11.4 PROTEIN"/>
    <property type="match status" value="1"/>
</dbReference>